<dbReference type="Gene3D" id="3.40.50.2020">
    <property type="match status" value="1"/>
</dbReference>
<dbReference type="PANTHER" id="PTHR47505">
    <property type="entry name" value="DNA UTILIZATION PROTEIN YHGH"/>
    <property type="match status" value="1"/>
</dbReference>
<evidence type="ECO:0000313" key="1">
    <source>
        <dbReference type="EMBL" id="NJC71550.1"/>
    </source>
</evidence>
<dbReference type="PANTHER" id="PTHR47505:SF1">
    <property type="entry name" value="DNA UTILIZATION PROTEIN YHGH"/>
    <property type="match status" value="1"/>
</dbReference>
<dbReference type="EMBL" id="JAATVY010000012">
    <property type="protein sequence ID" value="NJC71550.1"/>
    <property type="molecule type" value="Genomic_DNA"/>
</dbReference>
<proteinExistence type="predicted"/>
<dbReference type="Proteomes" id="UP000722989">
    <property type="component" value="Unassembled WGS sequence"/>
</dbReference>
<protein>
    <submittedName>
        <fullName evidence="1">ComF family protein</fullName>
    </submittedName>
</protein>
<gene>
    <name evidence="1" type="ORF">HC031_17755</name>
</gene>
<evidence type="ECO:0000313" key="2">
    <source>
        <dbReference type="Proteomes" id="UP000722989"/>
    </source>
</evidence>
<dbReference type="InterPro" id="IPR051910">
    <property type="entry name" value="ComF/GntX_DNA_util-trans"/>
</dbReference>
<reference evidence="1 2" key="1">
    <citation type="submission" date="2020-03" db="EMBL/GenBank/DDBJ databases">
        <title>WGS of the type strain of Planosporangium spp.</title>
        <authorList>
            <person name="Thawai C."/>
        </authorList>
    </citation>
    <scope>NUCLEOTIDE SEQUENCE [LARGE SCALE GENOMIC DNA]</scope>
    <source>
        <strain evidence="1 2">TBRC 5610</strain>
    </source>
</reference>
<dbReference type="InterPro" id="IPR029057">
    <property type="entry name" value="PRTase-like"/>
</dbReference>
<organism evidence="1 2">
    <name type="scientific">Planosporangium thailandense</name>
    <dbReference type="NCBI Taxonomy" id="765197"/>
    <lineage>
        <taxon>Bacteria</taxon>
        <taxon>Bacillati</taxon>
        <taxon>Actinomycetota</taxon>
        <taxon>Actinomycetes</taxon>
        <taxon>Micromonosporales</taxon>
        <taxon>Micromonosporaceae</taxon>
        <taxon>Planosporangium</taxon>
    </lineage>
</organism>
<dbReference type="SUPFAM" id="SSF53271">
    <property type="entry name" value="PRTase-like"/>
    <property type="match status" value="1"/>
</dbReference>
<name>A0ABX0XZP4_9ACTN</name>
<dbReference type="RefSeq" id="WP_167926455.1">
    <property type="nucleotide sequence ID" value="NZ_JAATVY010000012.1"/>
</dbReference>
<comment type="caution">
    <text evidence="1">The sequence shown here is derived from an EMBL/GenBank/DDBJ whole genome shotgun (WGS) entry which is preliminary data.</text>
</comment>
<sequence>MTARSSEPTGIWPALVDLVLPAGCAGCGRSAERRGGLCGDCAAALAAARPQRVRPCPEPPGLPRCVALAAYAGSLREAILAYKERGRHTLAGPLGDRLADVVAAALGETTDPVLLVPVPATAAAARDRYGDHMLRLSRRAARTLARRGRPAGVVCPLRARPRPDSAQLSGADRTRVAEDAFALVPGRIPAVRAAVRGGARLVVVDDVVTTGATLAAVAARLREAALEAGVAAVLAATQRRAVVR</sequence>
<keyword evidence="2" id="KW-1185">Reference proteome</keyword>
<accession>A0ABX0XZP4</accession>